<dbReference type="InterPro" id="IPR001930">
    <property type="entry name" value="Peptidase_M1"/>
</dbReference>
<evidence type="ECO:0000259" key="11">
    <source>
        <dbReference type="Pfam" id="PF11940"/>
    </source>
</evidence>
<dbReference type="PANTHER" id="PTHR46322:SF1">
    <property type="entry name" value="PUROMYCIN-SENSITIVE AMINOPEPTIDASE"/>
    <property type="match status" value="1"/>
</dbReference>
<dbReference type="AlphaFoldDB" id="A0A8S1J1E4"/>
<evidence type="ECO:0000256" key="1">
    <source>
        <dbReference type="ARBA" id="ARBA00001947"/>
    </source>
</evidence>
<dbReference type="SUPFAM" id="SSF63737">
    <property type="entry name" value="Leukotriene A4 hydrolase N-terminal domain"/>
    <property type="match status" value="1"/>
</dbReference>
<dbReference type="NCBIfam" id="TIGR02414">
    <property type="entry name" value="pepN_proteo"/>
    <property type="match status" value="1"/>
</dbReference>
<dbReference type="Gene3D" id="2.60.40.1840">
    <property type="match status" value="1"/>
</dbReference>
<feature type="domain" description="Aminopeptidase N-like N-terminal" evidence="12">
    <location>
        <begin position="108"/>
        <end position="205"/>
    </location>
</feature>
<evidence type="ECO:0008006" key="15">
    <source>
        <dbReference type="Google" id="ProtNLM"/>
    </source>
</evidence>
<proteinExistence type="inferred from homology"/>
<keyword evidence="4" id="KW-0645">Protease</keyword>
<evidence type="ECO:0000259" key="10">
    <source>
        <dbReference type="Pfam" id="PF01433"/>
    </source>
</evidence>
<dbReference type="FunFam" id="1.10.390.10:FF:000002">
    <property type="entry name" value="Aminopeptidase N"/>
    <property type="match status" value="1"/>
</dbReference>
<accession>A0A8S1J1E4</accession>
<dbReference type="InterPro" id="IPR038438">
    <property type="entry name" value="PepN_Ig-like_sf"/>
</dbReference>
<dbReference type="PANTHER" id="PTHR46322">
    <property type="entry name" value="PUROMYCIN-SENSITIVE AMINOPEPTIDASE"/>
    <property type="match status" value="1"/>
</dbReference>
<dbReference type="Pfam" id="PF17900">
    <property type="entry name" value="Peptidase_M1_N"/>
    <property type="match status" value="1"/>
</dbReference>
<sequence length="521" mass="58125">MAAAADPQDAKAEEASDTPTLRLDYKPPPYFIDQVSLDFDLGSEFTTVASKLHVVPNYPTGTPPPALKLDGAPDVSLDSIKVSGTDWPAGQYAVDSRGLKIEGLPSGEFELEICVKIKPQDNTLLEGLYMTSGTFCSQCEAEGFRHITYFLDRPDVMSKYHVRIEACKEKYPVLLSNGNLVEMGDLADGRHFTVWDDPFPKPCYLFALVAGDLAKHEDSHTTKSGRKVNLRIFAQAHNMHKVEFAMQALKHAMKWDEDTFGLEYDLDLFNIVAIDDFNMGAMENKSLNIFNSVCILASVDTATDGNFFTIQEVVGHEYFHNWTGDRVTCRDWFQLTLKEGLTVHREREFASDMNSRAVKRIKDADLVRSDQFPEDAGPMAHSVRPESYIKIDNFYTSTVYEKGAEVIRMYQTLLGKEGFRKGMDLYFQRHDGHAVTCDDFLAAMADANGKDLTSFAKWYSQAGTPVLTVTPCYSEADKTLTLKMKQVVPPTPGQPTKEPMLIPVSVGLLSADGSDLPLKLQ</sequence>
<dbReference type="SUPFAM" id="SSF55486">
    <property type="entry name" value="Metalloproteases ('zincins'), catalytic domain"/>
    <property type="match status" value="1"/>
</dbReference>
<feature type="domain" description="Peptidase M1 membrane alanine aminopeptidase" evidence="10">
    <location>
        <begin position="244"/>
        <end position="457"/>
    </location>
</feature>
<feature type="non-terminal residue" evidence="13">
    <location>
        <position position="521"/>
    </location>
</feature>
<keyword evidence="8" id="KW-0482">Metalloprotease</keyword>
<keyword evidence="3" id="KW-0031">Aminopeptidase</keyword>
<dbReference type="InterPro" id="IPR012779">
    <property type="entry name" value="Peptidase_M1_pepN"/>
</dbReference>
<keyword evidence="14" id="KW-1185">Reference proteome</keyword>
<dbReference type="InterPro" id="IPR027268">
    <property type="entry name" value="Peptidase_M4/M1_CTD_sf"/>
</dbReference>
<evidence type="ECO:0000256" key="8">
    <source>
        <dbReference type="ARBA" id="ARBA00023049"/>
    </source>
</evidence>
<dbReference type="FunFam" id="2.60.40.1730:FF:000005">
    <property type="entry name" value="Aminopeptidase N"/>
    <property type="match status" value="1"/>
</dbReference>
<dbReference type="Proteomes" id="UP000708148">
    <property type="component" value="Unassembled WGS sequence"/>
</dbReference>
<dbReference type="InterPro" id="IPR045357">
    <property type="entry name" value="Aminopeptidase_N-like_N"/>
</dbReference>
<dbReference type="CDD" id="cd09600">
    <property type="entry name" value="M1_APN"/>
    <property type="match status" value="1"/>
</dbReference>
<comment type="caution">
    <text evidence="13">The sequence shown here is derived from an EMBL/GenBank/DDBJ whole genome shotgun (WGS) entry which is preliminary data.</text>
</comment>
<keyword evidence="6" id="KW-0378">Hydrolase</keyword>
<dbReference type="Gene3D" id="1.10.390.10">
    <property type="entry name" value="Neutral Protease Domain 2"/>
    <property type="match status" value="1"/>
</dbReference>
<dbReference type="Gene3D" id="2.60.40.1730">
    <property type="entry name" value="tricorn interacting facor f3 domain"/>
    <property type="match status" value="1"/>
</dbReference>
<dbReference type="EMBL" id="CAJHUC010001401">
    <property type="protein sequence ID" value="CAD7701001.1"/>
    <property type="molecule type" value="Genomic_DNA"/>
</dbReference>
<evidence type="ECO:0000259" key="12">
    <source>
        <dbReference type="Pfam" id="PF17900"/>
    </source>
</evidence>
<comment type="similarity">
    <text evidence="2">Belongs to the peptidase M1 family.</text>
</comment>
<comment type="cofactor">
    <cofactor evidence="1">
        <name>Zn(2+)</name>
        <dbReference type="ChEBI" id="CHEBI:29105"/>
    </cofactor>
</comment>
<evidence type="ECO:0000256" key="7">
    <source>
        <dbReference type="ARBA" id="ARBA00022833"/>
    </source>
</evidence>
<dbReference type="PRINTS" id="PR00756">
    <property type="entry name" value="ALADIPTASE"/>
</dbReference>
<evidence type="ECO:0000256" key="6">
    <source>
        <dbReference type="ARBA" id="ARBA00022801"/>
    </source>
</evidence>
<organism evidence="13 14">
    <name type="scientific">Ostreobium quekettii</name>
    <dbReference type="NCBI Taxonomy" id="121088"/>
    <lineage>
        <taxon>Eukaryota</taxon>
        <taxon>Viridiplantae</taxon>
        <taxon>Chlorophyta</taxon>
        <taxon>core chlorophytes</taxon>
        <taxon>Ulvophyceae</taxon>
        <taxon>TCBD clade</taxon>
        <taxon>Bryopsidales</taxon>
        <taxon>Ostreobineae</taxon>
        <taxon>Ostreobiaceae</taxon>
        <taxon>Ostreobium</taxon>
    </lineage>
</organism>
<feature type="region of interest" description="Disordered" evidence="9">
    <location>
        <begin position="1"/>
        <end position="23"/>
    </location>
</feature>
<dbReference type="InterPro" id="IPR042097">
    <property type="entry name" value="Aminopeptidase_N-like_N_sf"/>
</dbReference>
<keyword evidence="5" id="KW-0479">Metal-binding</keyword>
<dbReference type="Pfam" id="PF11940">
    <property type="entry name" value="DUF3458"/>
    <property type="match status" value="1"/>
</dbReference>
<evidence type="ECO:0000256" key="9">
    <source>
        <dbReference type="SAM" id="MobiDB-lite"/>
    </source>
</evidence>
<dbReference type="GO" id="GO:0006508">
    <property type="term" value="P:proteolysis"/>
    <property type="evidence" value="ECO:0007669"/>
    <property type="project" value="UniProtKB-KW"/>
</dbReference>
<keyword evidence="7" id="KW-0862">Zinc</keyword>
<reference evidence="13" key="1">
    <citation type="submission" date="2020-12" db="EMBL/GenBank/DDBJ databases">
        <authorList>
            <person name="Iha C."/>
        </authorList>
    </citation>
    <scope>NUCLEOTIDE SEQUENCE</scope>
</reference>
<evidence type="ECO:0000256" key="4">
    <source>
        <dbReference type="ARBA" id="ARBA00022670"/>
    </source>
</evidence>
<dbReference type="OrthoDB" id="10031169at2759"/>
<dbReference type="GO" id="GO:0008237">
    <property type="term" value="F:metallopeptidase activity"/>
    <property type="evidence" value="ECO:0007669"/>
    <property type="project" value="UniProtKB-KW"/>
</dbReference>
<dbReference type="GO" id="GO:0004177">
    <property type="term" value="F:aminopeptidase activity"/>
    <property type="evidence" value="ECO:0007669"/>
    <property type="project" value="UniProtKB-KW"/>
</dbReference>
<evidence type="ECO:0000313" key="14">
    <source>
        <dbReference type="Proteomes" id="UP000708148"/>
    </source>
</evidence>
<gene>
    <name evidence="13" type="ORF">OSTQU699_LOCUS6357</name>
</gene>
<evidence type="ECO:0000256" key="2">
    <source>
        <dbReference type="ARBA" id="ARBA00010136"/>
    </source>
</evidence>
<dbReference type="FunFam" id="3.30.2010.30:FF:000002">
    <property type="entry name" value="Putative aminopeptidase N"/>
    <property type="match status" value="1"/>
</dbReference>
<dbReference type="InterPro" id="IPR014782">
    <property type="entry name" value="Peptidase_M1_dom"/>
</dbReference>
<evidence type="ECO:0000256" key="5">
    <source>
        <dbReference type="ARBA" id="ARBA00022723"/>
    </source>
</evidence>
<protein>
    <recommendedName>
        <fullName evidence="15">Aminopeptidase N</fullName>
    </recommendedName>
</protein>
<feature type="domain" description="Peptidase M1 alanyl aminopeptidase Ig-like fold" evidence="11">
    <location>
        <begin position="463"/>
        <end position="517"/>
    </location>
</feature>
<evidence type="ECO:0000313" key="13">
    <source>
        <dbReference type="EMBL" id="CAD7701001.1"/>
    </source>
</evidence>
<name>A0A8S1J1E4_9CHLO</name>
<dbReference type="GO" id="GO:0008270">
    <property type="term" value="F:zinc ion binding"/>
    <property type="evidence" value="ECO:0007669"/>
    <property type="project" value="InterPro"/>
</dbReference>
<evidence type="ECO:0000256" key="3">
    <source>
        <dbReference type="ARBA" id="ARBA00022438"/>
    </source>
</evidence>
<dbReference type="Gene3D" id="3.30.2010.30">
    <property type="match status" value="1"/>
</dbReference>
<dbReference type="InterPro" id="IPR035414">
    <property type="entry name" value="Peptidase_M1_pepN_Ig-like"/>
</dbReference>
<dbReference type="Pfam" id="PF01433">
    <property type="entry name" value="Peptidase_M1"/>
    <property type="match status" value="1"/>
</dbReference>